<comment type="cofactor">
    <cofactor evidence="1 6 8 9">
        <name>pyridoxal 5'-phosphate</name>
        <dbReference type="ChEBI" id="CHEBI:597326"/>
    </cofactor>
</comment>
<dbReference type="InterPro" id="IPR000183">
    <property type="entry name" value="Orn/DAP/Arg_de-COase"/>
</dbReference>
<dbReference type="EMBL" id="RQVS01000007">
    <property type="protein sequence ID" value="RRJ86820.1"/>
    <property type="molecule type" value="Genomic_DNA"/>
</dbReference>
<dbReference type="Proteomes" id="UP000274391">
    <property type="component" value="Unassembled WGS sequence"/>
</dbReference>
<dbReference type="InterPro" id="IPR022644">
    <property type="entry name" value="De-COase2_N"/>
</dbReference>
<comment type="pathway">
    <text evidence="6 9">Amino-acid biosynthesis; L-lysine biosynthesis via DAP pathway; L-lysine from DL-2,6-diaminopimelate: step 1/1.</text>
</comment>
<reference evidence="11 12" key="1">
    <citation type="submission" date="2018-11" db="EMBL/GenBank/DDBJ databases">
        <title>YIM 102482-1 draft genome.</title>
        <authorList>
            <person name="Li G."/>
            <person name="Jiang Y."/>
        </authorList>
    </citation>
    <scope>NUCLEOTIDE SEQUENCE [LARGE SCALE GENOMIC DNA]</scope>
    <source>
        <strain evidence="11 12">YIM 102482-1</strain>
    </source>
</reference>
<name>A0A3P3VVV9_9MICO</name>
<protein>
    <recommendedName>
        <fullName evidence="6 7">Diaminopimelate decarboxylase</fullName>
        <shortName evidence="6">DAP decarboxylase</shortName>
        <shortName evidence="6">DAPDC</shortName>
        <ecNumber evidence="6 7">4.1.1.20</ecNumber>
    </recommendedName>
</protein>
<evidence type="ECO:0000256" key="5">
    <source>
        <dbReference type="ARBA" id="ARBA00023239"/>
    </source>
</evidence>
<evidence type="ECO:0000256" key="8">
    <source>
        <dbReference type="PIRSR" id="PIRSR600183-50"/>
    </source>
</evidence>
<dbReference type="PANTHER" id="PTHR43727:SF2">
    <property type="entry name" value="GROUP IV DECARBOXYLASE"/>
    <property type="match status" value="1"/>
</dbReference>
<evidence type="ECO:0000256" key="9">
    <source>
        <dbReference type="RuleBase" id="RU003738"/>
    </source>
</evidence>
<keyword evidence="5 6" id="KW-0456">Lyase</keyword>
<evidence type="ECO:0000256" key="1">
    <source>
        <dbReference type="ARBA" id="ARBA00001933"/>
    </source>
</evidence>
<dbReference type="SUPFAM" id="SSF51419">
    <property type="entry name" value="PLP-binding barrel"/>
    <property type="match status" value="1"/>
</dbReference>
<feature type="binding site" evidence="6">
    <location>
        <position position="247"/>
    </location>
    <ligand>
        <name>pyridoxal 5'-phosphate</name>
        <dbReference type="ChEBI" id="CHEBI:597326"/>
    </ligand>
</feature>
<comment type="similarity">
    <text evidence="6">Belongs to the Orn/Lys/Arg decarboxylase class-II family. LysA subfamily.</text>
</comment>
<evidence type="ECO:0000256" key="7">
    <source>
        <dbReference type="NCBIfam" id="TIGR01048"/>
    </source>
</evidence>
<feature type="binding site" evidence="6">
    <location>
        <position position="288"/>
    </location>
    <ligand>
        <name>substrate</name>
    </ligand>
</feature>
<evidence type="ECO:0000256" key="6">
    <source>
        <dbReference type="HAMAP-Rule" id="MF_02120"/>
    </source>
</evidence>
<feature type="binding site" evidence="6">
    <location>
        <position position="383"/>
    </location>
    <ligand>
        <name>substrate</name>
    </ligand>
</feature>
<comment type="catalytic activity">
    <reaction evidence="6 9">
        <text>meso-2,6-diaminopimelate + H(+) = L-lysine + CO2</text>
        <dbReference type="Rhea" id="RHEA:15101"/>
        <dbReference type="ChEBI" id="CHEBI:15378"/>
        <dbReference type="ChEBI" id="CHEBI:16526"/>
        <dbReference type="ChEBI" id="CHEBI:32551"/>
        <dbReference type="ChEBI" id="CHEBI:57791"/>
        <dbReference type="EC" id="4.1.1.20"/>
    </reaction>
</comment>
<dbReference type="InterPro" id="IPR002986">
    <property type="entry name" value="DAP_deCOOHase_LysA"/>
</dbReference>
<accession>A0A3P3VVV9</accession>
<comment type="function">
    <text evidence="6">Specifically catalyzes the decarboxylation of meso-diaminopimelate (meso-DAP) to L-lysine.</text>
</comment>
<proteinExistence type="inferred from homology"/>
<sequence length="440" mass="47414">MTTRRSLMNRLGHVLPATAEVTNGKLRIGGIAVSELVAEYGTPLHIYDEEALRAQMRSYVDGMRQRWPNSDVLFASKAAPLVAIYAIAAAEGMAIDIAGSGELELALAAGVDPERIYFHGNAKTDYELARAIEVGVHMIVVDSEDELDRLERLVPATHKQRLLLRVIPGVDAQTHASMNTGGSDSTFGLPPARVHELIEDLRDHDRLDVVGVHVHIGSQILNTGQFAEAVAALAPIGGLKVYDLGGGLGVAYHEHEIAPSVDEYLDALIAAARKHLPADAQLLIEPGRSTVARAGVTAYRVVVVKQTGKRFVAVDGGMADQLEVPLTGVRFDAILADRADEAPDTEVQLVGRQCESGDLLIDDARLPSPRVDDIVVMPVTGAYSYTMTNNYNGALRPAVVMVSNGKARLAARREEVADLLRLHEPAGGYDWRNPQLTASK</sequence>
<dbReference type="PRINTS" id="PR01179">
    <property type="entry name" value="ODADCRBXLASE"/>
</dbReference>
<keyword evidence="12" id="KW-1185">Reference proteome</keyword>
<dbReference type="AlphaFoldDB" id="A0A3P3VVV9"/>
<dbReference type="PANTHER" id="PTHR43727">
    <property type="entry name" value="DIAMINOPIMELATE DECARBOXYLASE"/>
    <property type="match status" value="1"/>
</dbReference>
<evidence type="ECO:0000313" key="12">
    <source>
        <dbReference type="Proteomes" id="UP000274391"/>
    </source>
</evidence>
<dbReference type="EC" id="4.1.1.20" evidence="6 7"/>
<keyword evidence="2 6" id="KW-0210">Decarboxylase</keyword>
<dbReference type="SUPFAM" id="SSF50621">
    <property type="entry name" value="Alanine racemase C-terminal domain-like"/>
    <property type="match status" value="1"/>
</dbReference>
<feature type="binding site" evidence="6">
    <location>
        <position position="383"/>
    </location>
    <ligand>
        <name>pyridoxal 5'-phosphate</name>
        <dbReference type="ChEBI" id="CHEBI:597326"/>
    </ligand>
</feature>
<dbReference type="NCBIfam" id="TIGR01048">
    <property type="entry name" value="lysA"/>
    <property type="match status" value="1"/>
</dbReference>
<evidence type="ECO:0000256" key="3">
    <source>
        <dbReference type="ARBA" id="ARBA00022898"/>
    </source>
</evidence>
<dbReference type="InterPro" id="IPR009006">
    <property type="entry name" value="Ala_racemase/Decarboxylase_C"/>
</dbReference>
<evidence type="ECO:0000259" key="10">
    <source>
        <dbReference type="Pfam" id="PF02784"/>
    </source>
</evidence>
<evidence type="ECO:0000256" key="2">
    <source>
        <dbReference type="ARBA" id="ARBA00022793"/>
    </source>
</evidence>
<comment type="caution">
    <text evidence="6">Lacks conserved residue(s) required for the propagation of feature annotation.</text>
</comment>
<keyword evidence="4 6" id="KW-0457">Lysine biosynthesis</keyword>
<keyword evidence="6" id="KW-0028">Amino-acid biosynthesis</keyword>
<dbReference type="Gene3D" id="3.20.20.10">
    <property type="entry name" value="Alanine racemase"/>
    <property type="match status" value="1"/>
</dbReference>
<evidence type="ECO:0000256" key="4">
    <source>
        <dbReference type="ARBA" id="ARBA00023154"/>
    </source>
</evidence>
<dbReference type="GO" id="GO:0008836">
    <property type="term" value="F:diaminopimelate decarboxylase activity"/>
    <property type="evidence" value="ECO:0007669"/>
    <property type="project" value="UniProtKB-UniRule"/>
</dbReference>
<gene>
    <name evidence="6 11" type="primary">lysA</name>
    <name evidence="11" type="ORF">EG850_07310</name>
</gene>
<dbReference type="RefSeq" id="WP_124972042.1">
    <property type="nucleotide sequence ID" value="NZ_RQVS01000007.1"/>
</dbReference>
<dbReference type="InterPro" id="IPR029066">
    <property type="entry name" value="PLP-binding_barrel"/>
</dbReference>
<comment type="subunit">
    <text evidence="6">Homodimer.</text>
</comment>
<evidence type="ECO:0000313" key="11">
    <source>
        <dbReference type="EMBL" id="RRJ86820.1"/>
    </source>
</evidence>
<dbReference type="UniPathway" id="UPA00034">
    <property type="reaction ID" value="UER00027"/>
</dbReference>
<dbReference type="GO" id="GO:0009089">
    <property type="term" value="P:lysine biosynthetic process via diaminopimelate"/>
    <property type="evidence" value="ECO:0007669"/>
    <property type="project" value="UniProtKB-UniRule"/>
</dbReference>
<dbReference type="OrthoDB" id="9802241at2"/>
<dbReference type="HAMAP" id="MF_02120">
    <property type="entry name" value="LysA"/>
    <property type="match status" value="1"/>
</dbReference>
<dbReference type="CDD" id="cd06828">
    <property type="entry name" value="PLPDE_III_DapDC"/>
    <property type="match status" value="1"/>
</dbReference>
<feature type="binding site" evidence="6">
    <location>
        <position position="355"/>
    </location>
    <ligand>
        <name>substrate</name>
    </ligand>
</feature>
<feature type="modified residue" description="N6-(pyridoxal phosphate)lysine" evidence="6 8">
    <location>
        <position position="77"/>
    </location>
</feature>
<dbReference type="FunFam" id="3.20.20.10:FF:000003">
    <property type="entry name" value="Diaminopimelate decarboxylase"/>
    <property type="match status" value="1"/>
</dbReference>
<keyword evidence="3 6" id="KW-0663">Pyridoxal phosphate</keyword>
<feature type="domain" description="Orn/DAP/Arg decarboxylase 2 N-terminal" evidence="10">
    <location>
        <begin position="55"/>
        <end position="292"/>
    </location>
</feature>
<dbReference type="PRINTS" id="PR01181">
    <property type="entry name" value="DAPDCRBXLASE"/>
</dbReference>
<dbReference type="Pfam" id="PF02784">
    <property type="entry name" value="Orn_Arg_deC_N"/>
    <property type="match status" value="1"/>
</dbReference>
<dbReference type="GO" id="GO:0030170">
    <property type="term" value="F:pyridoxal phosphate binding"/>
    <property type="evidence" value="ECO:0007669"/>
    <property type="project" value="UniProtKB-UniRule"/>
</dbReference>
<feature type="active site" description="Proton donor" evidence="8">
    <location>
        <position position="354"/>
    </location>
</feature>
<comment type="caution">
    <text evidence="11">The sequence shown here is derived from an EMBL/GenBank/DDBJ whole genome shotgun (WGS) entry which is preliminary data.</text>
</comment>
<feature type="binding site" evidence="6">
    <location>
        <begin position="285"/>
        <end position="288"/>
    </location>
    <ligand>
        <name>pyridoxal 5'-phosphate</name>
        <dbReference type="ChEBI" id="CHEBI:597326"/>
    </ligand>
</feature>
<dbReference type="Gene3D" id="2.40.37.10">
    <property type="entry name" value="Lyase, Ornithine Decarboxylase, Chain A, domain 1"/>
    <property type="match status" value="1"/>
</dbReference>
<organism evidence="11 12">
    <name type="scientific">Gulosibacter macacae</name>
    <dbReference type="NCBI Taxonomy" id="2488791"/>
    <lineage>
        <taxon>Bacteria</taxon>
        <taxon>Bacillati</taxon>
        <taxon>Actinomycetota</taxon>
        <taxon>Actinomycetes</taxon>
        <taxon>Micrococcales</taxon>
        <taxon>Microbacteriaceae</taxon>
        <taxon>Gulosibacter</taxon>
    </lineage>
</organism>